<evidence type="ECO:0000259" key="2">
    <source>
        <dbReference type="Pfam" id="PF13556"/>
    </source>
</evidence>
<evidence type="ECO:0000313" key="5">
    <source>
        <dbReference type="Proteomes" id="UP000669179"/>
    </source>
</evidence>
<dbReference type="Pfam" id="PF25906">
    <property type="entry name" value="PucR-like_N"/>
    <property type="match status" value="1"/>
</dbReference>
<evidence type="ECO:0000313" key="4">
    <source>
        <dbReference type="EMBL" id="MBO2447983.1"/>
    </source>
</evidence>
<name>A0A939T3E2_9ACTN</name>
<dbReference type="InterPro" id="IPR051448">
    <property type="entry name" value="CdaR-like_regulators"/>
</dbReference>
<proteinExistence type="predicted"/>
<protein>
    <submittedName>
        <fullName evidence="4">Helix-turn-helix domain-containing protein</fullName>
    </submittedName>
</protein>
<dbReference type="Proteomes" id="UP000669179">
    <property type="component" value="Unassembled WGS sequence"/>
</dbReference>
<dbReference type="Gene3D" id="1.10.10.2840">
    <property type="entry name" value="PucR C-terminal helix-turn-helix domain"/>
    <property type="match status" value="1"/>
</dbReference>
<comment type="caution">
    <text evidence="4">The sequence shown here is derived from an EMBL/GenBank/DDBJ whole genome shotgun (WGS) entry which is preliminary data.</text>
</comment>
<dbReference type="PANTHER" id="PTHR33744">
    <property type="entry name" value="CARBOHYDRATE DIACID REGULATOR"/>
    <property type="match status" value="1"/>
</dbReference>
<feature type="domain" description="PucR-like N-terminal" evidence="3">
    <location>
        <begin position="18"/>
        <end position="181"/>
    </location>
</feature>
<sequence>MTRIAEPRELDRLMSGVSRQLVPLFRPEIPAVAEEIFTAVRRAIPDYDTPLDRPRTQALRFSVEHAVLQFVTRMADPSPADDFHEDTYRRLGRYMADEGRGLDDLHTAYRIGTDVAWRRAVSVAARNGVPPDVVATFGDALFAFRDRLTALSREGHLNVRPGEARSGLERDAHRRLLLRALLRRPAAPPDEIARLEGPAQWKVPAEVTPVSLPPGRIITLPPGMAAARGTIASAAWSLDEDVLADVAGEDPCLIVPGPVGEGRSRALGEALPGIPLALGTTMPVANAADSMRWARRTRDLVAAGVIEAGPDGVTRAGDHLFTLWLQADGALMRQLEERRLGRLNRVEGGLRRRLTETLSCWLRTRGTAERVGRDLDVHPQTVRYRLRLLRTAVGMELDDPEVRFSVEVALRAAELRGAELRSTEPEPEPAAAEQRDRAS</sequence>
<dbReference type="InterPro" id="IPR025736">
    <property type="entry name" value="PucR_C-HTH_dom"/>
</dbReference>
<feature type="domain" description="PucR C-terminal helix-turn-helix" evidence="2">
    <location>
        <begin position="354"/>
        <end position="412"/>
    </location>
</feature>
<reference evidence="4" key="1">
    <citation type="submission" date="2021-03" db="EMBL/GenBank/DDBJ databases">
        <authorList>
            <person name="Kanchanasin P."/>
            <person name="Saeng-In P."/>
            <person name="Phongsopitanun W."/>
            <person name="Yuki M."/>
            <person name="Kudo T."/>
            <person name="Ohkuma M."/>
            <person name="Tanasupawat S."/>
        </authorList>
    </citation>
    <scope>NUCLEOTIDE SEQUENCE</scope>
    <source>
        <strain evidence="4">GKU 128</strain>
    </source>
</reference>
<dbReference type="EMBL" id="JAGEOJ010000005">
    <property type="protein sequence ID" value="MBO2447983.1"/>
    <property type="molecule type" value="Genomic_DNA"/>
</dbReference>
<keyword evidence="5" id="KW-1185">Reference proteome</keyword>
<gene>
    <name evidence="4" type="ORF">J4573_12840</name>
</gene>
<dbReference type="InterPro" id="IPR042070">
    <property type="entry name" value="PucR_C-HTH_sf"/>
</dbReference>
<dbReference type="PANTHER" id="PTHR33744:SF1">
    <property type="entry name" value="DNA-BINDING TRANSCRIPTIONAL ACTIVATOR ADER"/>
    <property type="match status" value="1"/>
</dbReference>
<dbReference type="Pfam" id="PF13556">
    <property type="entry name" value="HTH_30"/>
    <property type="match status" value="1"/>
</dbReference>
<feature type="region of interest" description="Disordered" evidence="1">
    <location>
        <begin position="417"/>
        <end position="439"/>
    </location>
</feature>
<dbReference type="AlphaFoldDB" id="A0A939T3E2"/>
<accession>A0A939T3E2</accession>
<dbReference type="RefSeq" id="WP_208255652.1">
    <property type="nucleotide sequence ID" value="NZ_JAGEOJ010000005.1"/>
</dbReference>
<evidence type="ECO:0000259" key="3">
    <source>
        <dbReference type="Pfam" id="PF25906"/>
    </source>
</evidence>
<organism evidence="4 5">
    <name type="scientific">Actinomadura barringtoniae</name>
    <dbReference type="NCBI Taxonomy" id="1427535"/>
    <lineage>
        <taxon>Bacteria</taxon>
        <taxon>Bacillati</taxon>
        <taxon>Actinomycetota</taxon>
        <taxon>Actinomycetes</taxon>
        <taxon>Streptosporangiales</taxon>
        <taxon>Thermomonosporaceae</taxon>
        <taxon>Actinomadura</taxon>
    </lineage>
</organism>
<dbReference type="InterPro" id="IPR058663">
    <property type="entry name" value="PucR-like_N"/>
</dbReference>
<evidence type="ECO:0000256" key="1">
    <source>
        <dbReference type="SAM" id="MobiDB-lite"/>
    </source>
</evidence>